<dbReference type="Gene3D" id="3.40.50.1010">
    <property type="entry name" value="5'-nuclease"/>
    <property type="match status" value="1"/>
</dbReference>
<keyword evidence="5" id="KW-1185">Reference proteome</keyword>
<dbReference type="Proteomes" id="UP000221947">
    <property type="component" value="Segment"/>
</dbReference>
<dbReference type="PANTHER" id="PTHR42646:SF2">
    <property type="entry name" value="5'-3' EXONUCLEASE FAMILY PROTEIN"/>
    <property type="match status" value="1"/>
</dbReference>
<dbReference type="InterPro" id="IPR020046">
    <property type="entry name" value="5-3_exonucl_a-hlix_arch_N"/>
</dbReference>
<proteinExistence type="predicted"/>
<dbReference type="InterPro" id="IPR002421">
    <property type="entry name" value="5-3_exonuclease"/>
</dbReference>
<dbReference type="SUPFAM" id="SSF88723">
    <property type="entry name" value="PIN domain-like"/>
    <property type="match status" value="1"/>
</dbReference>
<sequence>MDLSQVMTATLMVELTSKGGTDYDDAMLRHMILNSIRANRLKFKSEFGDLIICADDQNYWRKSAFPYYKAARKKAKEKSDIDWGRIYKSFNQLKLDLETYFPYKFIQVPNAEADDIIGTIVHLEGTPLNSGEPILILSGDKDYFQLHGYGNVKQYDPVKKRLITTPNADRYLFEHILRGDTGDGIPNILSPDNSFVIGQRQKPVTQKRVDDWDWCTDFMKEIELRGFKRNEMLIDLKQVPENIKEQIITKYQEPNTKNRSRLMNYFMKHNLKMLMESLSDF</sequence>
<keyword evidence="1" id="KW-0540">Nuclease</keyword>
<dbReference type="Gene3D" id="1.10.150.20">
    <property type="entry name" value="5' to 3' exonuclease, C-terminal subdomain"/>
    <property type="match status" value="1"/>
</dbReference>
<dbReference type="GO" id="GO:0017108">
    <property type="term" value="F:5'-flap endonuclease activity"/>
    <property type="evidence" value="ECO:0007669"/>
    <property type="project" value="InterPro"/>
</dbReference>
<dbReference type="PANTHER" id="PTHR42646">
    <property type="entry name" value="FLAP ENDONUCLEASE XNI"/>
    <property type="match status" value="1"/>
</dbReference>
<dbReference type="SUPFAM" id="SSF47807">
    <property type="entry name" value="5' to 3' exonuclease, C-terminal subdomain"/>
    <property type="match status" value="1"/>
</dbReference>
<evidence type="ECO:0000313" key="5">
    <source>
        <dbReference type="Proteomes" id="UP000221947"/>
    </source>
</evidence>
<reference evidence="4 5" key="1">
    <citation type="submission" date="2015-04" db="EMBL/GenBank/DDBJ databases">
        <authorList>
            <person name="Schouten J.T."/>
            <person name="Crockett J.T."/>
            <person name="Hodson T.S."/>
            <person name="Hyde J.R."/>
            <person name="Smith T.A."/>
            <person name="Merrill B.D."/>
            <person name="Crook M.B."/>
            <person name="Griffitts J.S."/>
            <person name="Burnett S.H."/>
            <person name="Grose J.H."/>
            <person name="Breakwell D.P."/>
        </authorList>
    </citation>
    <scope>NUCLEOTIDE SEQUENCE [LARGE SCALE GENOMIC DNA]</scope>
</reference>
<dbReference type="SMART" id="SM00475">
    <property type="entry name" value="53EXOc"/>
    <property type="match status" value="1"/>
</dbReference>
<dbReference type="CDD" id="cd09860">
    <property type="entry name" value="PIN_T4-like"/>
    <property type="match status" value="1"/>
</dbReference>
<dbReference type="GO" id="GO:0003677">
    <property type="term" value="F:DNA binding"/>
    <property type="evidence" value="ECO:0007669"/>
    <property type="project" value="InterPro"/>
</dbReference>
<dbReference type="GO" id="GO:0008409">
    <property type="term" value="F:5'-3' exonuclease activity"/>
    <property type="evidence" value="ECO:0007669"/>
    <property type="project" value="InterPro"/>
</dbReference>
<dbReference type="Pfam" id="PF09293">
    <property type="entry name" value="RNaseH_C"/>
    <property type="match status" value="1"/>
</dbReference>
<accession>A0A0F6SIM9</accession>
<gene>
    <name evidence="4" type="ORF">PHIM7_188</name>
</gene>
<dbReference type="InterPro" id="IPR029060">
    <property type="entry name" value="PIN-like_dom_sf"/>
</dbReference>
<evidence type="ECO:0000313" key="4">
    <source>
        <dbReference type="EMBL" id="AKF12733.1"/>
    </source>
</evidence>
<evidence type="ECO:0000256" key="2">
    <source>
        <dbReference type="ARBA" id="ARBA00022801"/>
    </source>
</evidence>
<keyword evidence="2" id="KW-0378">Hydrolase</keyword>
<dbReference type="EMBL" id="KR052480">
    <property type="protein sequence ID" value="AKF12733.1"/>
    <property type="molecule type" value="Genomic_DNA"/>
</dbReference>
<dbReference type="InterPro" id="IPR038969">
    <property type="entry name" value="FEN"/>
</dbReference>
<dbReference type="GO" id="GO:0033567">
    <property type="term" value="P:DNA replication, Okazaki fragment processing"/>
    <property type="evidence" value="ECO:0007669"/>
    <property type="project" value="InterPro"/>
</dbReference>
<feature type="domain" description="5'-3' exonuclease" evidence="3">
    <location>
        <begin position="22"/>
        <end position="230"/>
    </location>
</feature>
<evidence type="ECO:0000256" key="1">
    <source>
        <dbReference type="ARBA" id="ARBA00022722"/>
    </source>
</evidence>
<evidence type="ECO:0000259" key="3">
    <source>
        <dbReference type="SMART" id="SM00475"/>
    </source>
</evidence>
<dbReference type="Pfam" id="PF02739">
    <property type="entry name" value="5_3_exonuc_N"/>
    <property type="match status" value="1"/>
</dbReference>
<protein>
    <submittedName>
        <fullName evidence="4">RNaseH</fullName>
    </submittedName>
</protein>
<organism evidence="4 5">
    <name type="scientific">Sinorhizobium phage phiM7</name>
    <dbReference type="NCBI Taxonomy" id="1647403"/>
    <lineage>
        <taxon>Viruses</taxon>
        <taxon>Duplodnaviria</taxon>
        <taxon>Heunggongvirae</taxon>
        <taxon>Uroviricota</taxon>
        <taxon>Caudoviricetes</taxon>
        <taxon>Emdodecavirus</taxon>
        <taxon>Emdodecavirus M7</taxon>
    </lineage>
</organism>
<name>A0A0F6SIM9_9CAUD</name>
<dbReference type="InterPro" id="IPR036276">
    <property type="entry name" value="T4_RNaseH_C"/>
</dbReference>
<dbReference type="InterPro" id="IPR036279">
    <property type="entry name" value="5-3_exonuclease_C_sf"/>
</dbReference>